<evidence type="ECO:0008006" key="3">
    <source>
        <dbReference type="Google" id="ProtNLM"/>
    </source>
</evidence>
<dbReference type="AlphaFoldDB" id="A0AAV4FGA4"/>
<organism evidence="1 2">
    <name type="scientific">Elysia marginata</name>
    <dbReference type="NCBI Taxonomy" id="1093978"/>
    <lineage>
        <taxon>Eukaryota</taxon>
        <taxon>Metazoa</taxon>
        <taxon>Spiralia</taxon>
        <taxon>Lophotrochozoa</taxon>
        <taxon>Mollusca</taxon>
        <taxon>Gastropoda</taxon>
        <taxon>Heterobranchia</taxon>
        <taxon>Euthyneura</taxon>
        <taxon>Panpulmonata</taxon>
        <taxon>Sacoglossa</taxon>
        <taxon>Placobranchoidea</taxon>
        <taxon>Plakobranchidae</taxon>
        <taxon>Elysia</taxon>
    </lineage>
</organism>
<dbReference type="EMBL" id="BMAT01000749">
    <property type="protein sequence ID" value="GFR72443.1"/>
    <property type="molecule type" value="Genomic_DNA"/>
</dbReference>
<evidence type="ECO:0000313" key="1">
    <source>
        <dbReference type="EMBL" id="GFR72443.1"/>
    </source>
</evidence>
<reference evidence="1 2" key="1">
    <citation type="journal article" date="2021" name="Elife">
        <title>Chloroplast acquisition without the gene transfer in kleptoplastic sea slugs, Plakobranchus ocellatus.</title>
        <authorList>
            <person name="Maeda T."/>
            <person name="Takahashi S."/>
            <person name="Yoshida T."/>
            <person name="Shimamura S."/>
            <person name="Takaki Y."/>
            <person name="Nagai Y."/>
            <person name="Toyoda A."/>
            <person name="Suzuki Y."/>
            <person name="Arimoto A."/>
            <person name="Ishii H."/>
            <person name="Satoh N."/>
            <person name="Nishiyama T."/>
            <person name="Hasebe M."/>
            <person name="Maruyama T."/>
            <person name="Minagawa J."/>
            <person name="Obokata J."/>
            <person name="Shigenobu S."/>
        </authorList>
    </citation>
    <scope>NUCLEOTIDE SEQUENCE [LARGE SCALE GENOMIC DNA]</scope>
</reference>
<gene>
    <name evidence="1" type="ORF">ElyMa_000379100</name>
</gene>
<evidence type="ECO:0000313" key="2">
    <source>
        <dbReference type="Proteomes" id="UP000762676"/>
    </source>
</evidence>
<name>A0AAV4FGA4_9GAST</name>
<dbReference type="Proteomes" id="UP000762676">
    <property type="component" value="Unassembled WGS sequence"/>
</dbReference>
<proteinExistence type="predicted"/>
<accession>A0AAV4FGA4</accession>
<keyword evidence="2" id="KW-1185">Reference proteome</keyword>
<sequence length="174" mass="19219">MLTLHGGEWLRKGKSQTKYRHLKQLSINMHKVLPIKQATSGQVASLGFRRRSNQLIGDGNLLVNASSRIGLSCLKHKKCRELIKCNCRKGCKAKCKCRSAALPCRELCFCSGKCSEPSNILDMHQLEALEDVPTKANYDTLSPSIGDMEVDVSFDPTAGECSTSTMDEPMDSLK</sequence>
<protein>
    <recommendedName>
        <fullName evidence="3">CRC domain-containing protein</fullName>
    </recommendedName>
</protein>
<comment type="caution">
    <text evidence="1">The sequence shown here is derived from an EMBL/GenBank/DDBJ whole genome shotgun (WGS) entry which is preliminary data.</text>
</comment>